<dbReference type="InterPro" id="IPR010499">
    <property type="entry name" value="AraC_E-bd"/>
</dbReference>
<dbReference type="eggNOG" id="COG3708">
    <property type="taxonomic scope" value="Bacteria"/>
</dbReference>
<dbReference type="Pfam" id="PF06445">
    <property type="entry name" value="GyrI-like"/>
    <property type="match status" value="1"/>
</dbReference>
<dbReference type="Gene3D" id="3.20.80.10">
    <property type="entry name" value="Regulatory factor, effector binding domain"/>
    <property type="match status" value="1"/>
</dbReference>
<sequence>MKPAKLVVKESFTVIGVSNKGSHQNSEDDDVIKHLWGEMKTRYKEVDVEAETITGVCLPPRSDDYFYIAGVESDKIVNLPIGMKSFTFPACQYLVFLHEGHINTLFDTYHQIWNVLLPESSYQLAEGPELEVVHIQQDLNPYSDDYVMEIWIPVQNANISHSIPVGKKGSIKACS</sequence>
<keyword evidence="3" id="KW-1185">Reference proteome</keyword>
<reference evidence="2 3" key="1">
    <citation type="submission" date="2013-08" db="EMBL/GenBank/DDBJ databases">
        <authorList>
            <person name="Huang J."/>
            <person name="Wang G."/>
        </authorList>
    </citation>
    <scope>NUCLEOTIDE SEQUENCE [LARGE SCALE GENOMIC DNA]</scope>
    <source>
        <strain evidence="2 3">JSM 076056</strain>
    </source>
</reference>
<dbReference type="Proteomes" id="UP000030528">
    <property type="component" value="Unassembled WGS sequence"/>
</dbReference>
<evidence type="ECO:0000313" key="2">
    <source>
        <dbReference type="EMBL" id="KGX92107.1"/>
    </source>
</evidence>
<proteinExistence type="predicted"/>
<organism evidence="2 3">
    <name type="scientific">Pontibacillus halophilus JSM 076056 = DSM 19796</name>
    <dbReference type="NCBI Taxonomy" id="1385510"/>
    <lineage>
        <taxon>Bacteria</taxon>
        <taxon>Bacillati</taxon>
        <taxon>Bacillota</taxon>
        <taxon>Bacilli</taxon>
        <taxon>Bacillales</taxon>
        <taxon>Bacillaceae</taxon>
        <taxon>Pontibacillus</taxon>
    </lineage>
</organism>
<dbReference type="PANTHER" id="PTHR36444">
    <property type="entry name" value="TRANSCRIPTIONAL REGULATOR PROTEIN YOBU-RELATED"/>
    <property type="match status" value="1"/>
</dbReference>
<protein>
    <submittedName>
        <fullName evidence="2">Transcriptional regulator</fullName>
    </submittedName>
</protein>
<evidence type="ECO:0000259" key="1">
    <source>
        <dbReference type="SMART" id="SM00871"/>
    </source>
</evidence>
<dbReference type="RefSeq" id="WP_051239638.1">
    <property type="nucleotide sequence ID" value="NZ_AULI01000002.1"/>
</dbReference>
<feature type="domain" description="AraC effector-binding" evidence="1">
    <location>
        <begin position="2"/>
        <end position="155"/>
    </location>
</feature>
<dbReference type="STRING" id="1385510.GCA_000425205_00679"/>
<comment type="caution">
    <text evidence="2">The sequence shown here is derived from an EMBL/GenBank/DDBJ whole genome shotgun (WGS) entry which is preliminary data.</text>
</comment>
<evidence type="ECO:0000313" key="3">
    <source>
        <dbReference type="Proteomes" id="UP000030528"/>
    </source>
</evidence>
<dbReference type="AlphaFoldDB" id="A0A0A5I8E4"/>
<dbReference type="InterPro" id="IPR011256">
    <property type="entry name" value="Reg_factor_effector_dom_sf"/>
</dbReference>
<dbReference type="SUPFAM" id="SSF55136">
    <property type="entry name" value="Probable bacterial effector-binding domain"/>
    <property type="match status" value="1"/>
</dbReference>
<dbReference type="PANTHER" id="PTHR36444:SF3">
    <property type="entry name" value="TRANSCRIPTIONAL ACTIVATOR, PUTATIVE-RELATED"/>
    <property type="match status" value="1"/>
</dbReference>
<dbReference type="InterPro" id="IPR029442">
    <property type="entry name" value="GyrI-like"/>
</dbReference>
<dbReference type="EMBL" id="AVPE01000007">
    <property type="protein sequence ID" value="KGX92107.1"/>
    <property type="molecule type" value="Genomic_DNA"/>
</dbReference>
<dbReference type="InterPro" id="IPR053182">
    <property type="entry name" value="YobU-like_regulator"/>
</dbReference>
<gene>
    <name evidence="2" type="ORF">N781_17495</name>
</gene>
<dbReference type="SMART" id="SM00871">
    <property type="entry name" value="AraC_E_bind"/>
    <property type="match status" value="1"/>
</dbReference>
<name>A0A0A5I8E4_9BACI</name>
<accession>A0A0A5I8E4</accession>